<dbReference type="AlphaFoldDB" id="X6MXY9"/>
<sequence length="215" mass="22977">NNGNYTQEMVAEAGAPVTIMTNGMQSNDGEGDKQPRNQDVPLTMDNGGRRDKKKMMRRQRYEIKDQVRKSMIAQSQQTLANVETVGFSGDVTEGSVIIRTTTPCTAIINPKTETSNPNINTNANSNANTIANINTNTNTNTNTNPNINNTLTINPTANVGLGIAGMGLPSTFVTTAPTVAINYGLMNTSQAPTTITTADLSYFGATLDNSSLKLQ</sequence>
<organism evidence="2 3">
    <name type="scientific">Reticulomyxa filosa</name>
    <dbReference type="NCBI Taxonomy" id="46433"/>
    <lineage>
        <taxon>Eukaryota</taxon>
        <taxon>Sar</taxon>
        <taxon>Rhizaria</taxon>
        <taxon>Retaria</taxon>
        <taxon>Foraminifera</taxon>
        <taxon>Monothalamids</taxon>
        <taxon>Reticulomyxidae</taxon>
        <taxon>Reticulomyxa</taxon>
    </lineage>
</organism>
<feature type="non-terminal residue" evidence="2">
    <location>
        <position position="215"/>
    </location>
</feature>
<accession>X6MXY9</accession>
<feature type="region of interest" description="Disordered" evidence="1">
    <location>
        <begin position="20"/>
        <end position="57"/>
    </location>
</feature>
<proteinExistence type="predicted"/>
<feature type="non-terminal residue" evidence="2">
    <location>
        <position position="1"/>
    </location>
</feature>
<keyword evidence="3" id="KW-1185">Reference proteome</keyword>
<evidence type="ECO:0000313" key="2">
    <source>
        <dbReference type="EMBL" id="ETO18491.1"/>
    </source>
</evidence>
<gene>
    <name evidence="2" type="ORF">RFI_18774</name>
</gene>
<reference evidence="2 3" key="1">
    <citation type="journal article" date="2013" name="Curr. Biol.">
        <title>The Genome of the Foraminiferan Reticulomyxa filosa.</title>
        <authorList>
            <person name="Glockner G."/>
            <person name="Hulsmann N."/>
            <person name="Schleicher M."/>
            <person name="Noegel A.A."/>
            <person name="Eichinger L."/>
            <person name="Gallinger C."/>
            <person name="Pawlowski J."/>
            <person name="Sierra R."/>
            <person name="Euteneuer U."/>
            <person name="Pillet L."/>
            <person name="Moustafa A."/>
            <person name="Platzer M."/>
            <person name="Groth M."/>
            <person name="Szafranski K."/>
            <person name="Schliwa M."/>
        </authorList>
    </citation>
    <scope>NUCLEOTIDE SEQUENCE [LARGE SCALE GENOMIC DNA]</scope>
</reference>
<comment type="caution">
    <text evidence="2">The sequence shown here is derived from an EMBL/GenBank/DDBJ whole genome shotgun (WGS) entry which is preliminary data.</text>
</comment>
<dbReference type="EMBL" id="ASPP01014846">
    <property type="protein sequence ID" value="ETO18491.1"/>
    <property type="molecule type" value="Genomic_DNA"/>
</dbReference>
<dbReference type="Proteomes" id="UP000023152">
    <property type="component" value="Unassembled WGS sequence"/>
</dbReference>
<protein>
    <submittedName>
        <fullName evidence="2">Ankyrin repeat-containing protein</fullName>
    </submittedName>
</protein>
<name>X6MXY9_RETFI</name>
<evidence type="ECO:0000256" key="1">
    <source>
        <dbReference type="SAM" id="MobiDB-lite"/>
    </source>
</evidence>
<evidence type="ECO:0000313" key="3">
    <source>
        <dbReference type="Proteomes" id="UP000023152"/>
    </source>
</evidence>